<dbReference type="EMBL" id="QAYG01000001">
    <property type="protein sequence ID" value="PTW62298.1"/>
    <property type="molecule type" value="Genomic_DNA"/>
</dbReference>
<dbReference type="CDD" id="cd02064">
    <property type="entry name" value="FAD_synthetase_N"/>
    <property type="match status" value="1"/>
</dbReference>
<name>A0A2T5VEX5_9HYPH</name>
<dbReference type="UniPathway" id="UPA00277">
    <property type="reaction ID" value="UER00407"/>
</dbReference>
<dbReference type="Gene3D" id="2.40.30.30">
    <property type="entry name" value="Riboflavin kinase-like"/>
    <property type="match status" value="1"/>
</dbReference>
<dbReference type="FunFam" id="2.40.30.30:FF:000003">
    <property type="entry name" value="Riboflavin biosynthesis protein"/>
    <property type="match status" value="1"/>
</dbReference>
<evidence type="ECO:0000256" key="9">
    <source>
        <dbReference type="ARBA" id="ARBA00022777"/>
    </source>
</evidence>
<keyword evidence="11 15" id="KW-0067">ATP-binding</keyword>
<evidence type="ECO:0000256" key="3">
    <source>
        <dbReference type="ARBA" id="ARBA00005201"/>
    </source>
</evidence>
<dbReference type="RefSeq" id="WP_245926618.1">
    <property type="nucleotide sequence ID" value="NZ_QAYG01000001.1"/>
</dbReference>
<dbReference type="NCBIfam" id="NF004159">
    <property type="entry name" value="PRK05627.1-2"/>
    <property type="match status" value="1"/>
</dbReference>
<evidence type="ECO:0000256" key="15">
    <source>
        <dbReference type="PIRNR" id="PIRNR004491"/>
    </source>
</evidence>
<evidence type="ECO:0000256" key="1">
    <source>
        <dbReference type="ARBA" id="ARBA00002121"/>
    </source>
</evidence>
<dbReference type="Pfam" id="PF06574">
    <property type="entry name" value="FAD_syn"/>
    <property type="match status" value="1"/>
</dbReference>
<organism evidence="17 18">
    <name type="scientific">Breoghania corrubedonensis</name>
    <dbReference type="NCBI Taxonomy" id="665038"/>
    <lineage>
        <taxon>Bacteria</taxon>
        <taxon>Pseudomonadati</taxon>
        <taxon>Pseudomonadota</taxon>
        <taxon>Alphaproteobacteria</taxon>
        <taxon>Hyphomicrobiales</taxon>
        <taxon>Stappiaceae</taxon>
        <taxon>Breoghania</taxon>
    </lineage>
</organism>
<keyword evidence="5 15" id="KW-0288">FMN</keyword>
<keyword evidence="6 15" id="KW-0808">Transferase</keyword>
<dbReference type="GO" id="GO:0003919">
    <property type="term" value="F:FMN adenylyltransferase activity"/>
    <property type="evidence" value="ECO:0007669"/>
    <property type="project" value="UniProtKB-UniRule"/>
</dbReference>
<gene>
    <name evidence="17" type="ORF">C8N35_101338</name>
</gene>
<sequence>MPHAAAPAPKAFHAAYSLDAFPGALKGGVVGIGNFDGVHRGHQAVLEKVREEADRLGLPGYVMTFEPHPRAFFTPQKPLFRLTPPHAKAEIVRAFGLEGLLVLPFDASFALREASDFVERILVKRLSIVHAVTGYDFHFGRARAGTPDYLRQSGDKHGFGVSIVDRVHDEGGETISSSRIRKALSDGEIALANGLLGYRWFAEGAVRDGDKRGRELGYPTANIALNPDCALAHGIYAVRTVIDGVLHNGVANFGRRPTFDNGAPLLEVHVFDFAGNLYGKTLEVSFVSFLRGEEKFDTIDALIVQMDRDSEEARAAIAALQPLSPLDLALYDIPRAGEAAAG</sequence>
<evidence type="ECO:0000256" key="11">
    <source>
        <dbReference type="ARBA" id="ARBA00022840"/>
    </source>
</evidence>
<comment type="catalytic activity">
    <reaction evidence="14 15">
        <text>FMN + ATP + H(+) = FAD + diphosphate</text>
        <dbReference type="Rhea" id="RHEA:17237"/>
        <dbReference type="ChEBI" id="CHEBI:15378"/>
        <dbReference type="ChEBI" id="CHEBI:30616"/>
        <dbReference type="ChEBI" id="CHEBI:33019"/>
        <dbReference type="ChEBI" id="CHEBI:57692"/>
        <dbReference type="ChEBI" id="CHEBI:58210"/>
        <dbReference type="EC" id="2.7.7.2"/>
    </reaction>
</comment>
<comment type="caution">
    <text evidence="17">The sequence shown here is derived from an EMBL/GenBank/DDBJ whole genome shotgun (WGS) entry which is preliminary data.</text>
</comment>
<dbReference type="GO" id="GO:0008531">
    <property type="term" value="F:riboflavin kinase activity"/>
    <property type="evidence" value="ECO:0007669"/>
    <property type="project" value="UniProtKB-UniRule"/>
</dbReference>
<dbReference type="NCBIfam" id="TIGR00083">
    <property type="entry name" value="ribF"/>
    <property type="match status" value="1"/>
</dbReference>
<reference evidence="17 18" key="1">
    <citation type="submission" date="2018-04" db="EMBL/GenBank/DDBJ databases">
        <title>Genomic Encyclopedia of Archaeal and Bacterial Type Strains, Phase II (KMG-II): from individual species to whole genera.</title>
        <authorList>
            <person name="Goeker M."/>
        </authorList>
    </citation>
    <scope>NUCLEOTIDE SEQUENCE [LARGE SCALE GENOMIC DNA]</scope>
    <source>
        <strain evidence="17 18">DSM 23382</strain>
    </source>
</reference>
<evidence type="ECO:0000313" key="18">
    <source>
        <dbReference type="Proteomes" id="UP000244081"/>
    </source>
</evidence>
<dbReference type="NCBIfam" id="NF004160">
    <property type="entry name" value="PRK05627.1-3"/>
    <property type="match status" value="1"/>
</dbReference>
<keyword evidence="18" id="KW-1185">Reference proteome</keyword>
<evidence type="ECO:0000256" key="10">
    <source>
        <dbReference type="ARBA" id="ARBA00022827"/>
    </source>
</evidence>
<protein>
    <recommendedName>
        <fullName evidence="15">Riboflavin biosynthesis protein</fullName>
    </recommendedName>
    <domain>
        <recommendedName>
            <fullName evidence="15">Riboflavin kinase</fullName>
            <ecNumber evidence="15">2.7.1.26</ecNumber>
        </recommendedName>
        <alternativeName>
            <fullName evidence="15">Flavokinase</fullName>
        </alternativeName>
    </domain>
    <domain>
        <recommendedName>
            <fullName evidence="15">FMN adenylyltransferase</fullName>
            <ecNumber evidence="15">2.7.7.2</ecNumber>
        </recommendedName>
        <alternativeName>
            <fullName evidence="15">FAD pyrophosphorylase</fullName>
        </alternativeName>
        <alternativeName>
            <fullName evidence="15">FAD synthase</fullName>
        </alternativeName>
    </domain>
</protein>
<comment type="catalytic activity">
    <reaction evidence="13 15">
        <text>riboflavin + ATP = FMN + ADP + H(+)</text>
        <dbReference type="Rhea" id="RHEA:14357"/>
        <dbReference type="ChEBI" id="CHEBI:15378"/>
        <dbReference type="ChEBI" id="CHEBI:30616"/>
        <dbReference type="ChEBI" id="CHEBI:57986"/>
        <dbReference type="ChEBI" id="CHEBI:58210"/>
        <dbReference type="ChEBI" id="CHEBI:456216"/>
        <dbReference type="EC" id="2.7.1.26"/>
    </reaction>
</comment>
<dbReference type="Proteomes" id="UP000244081">
    <property type="component" value="Unassembled WGS sequence"/>
</dbReference>
<evidence type="ECO:0000256" key="2">
    <source>
        <dbReference type="ARBA" id="ARBA00004726"/>
    </source>
</evidence>
<evidence type="ECO:0000259" key="16">
    <source>
        <dbReference type="SMART" id="SM00904"/>
    </source>
</evidence>
<dbReference type="PANTHER" id="PTHR22749">
    <property type="entry name" value="RIBOFLAVIN KINASE/FMN ADENYLYLTRANSFERASE"/>
    <property type="match status" value="1"/>
</dbReference>
<comment type="function">
    <text evidence="1">Catalyzes the phosphorylation of riboflavin to FMN followed by the adenylation of FMN to FAD.</text>
</comment>
<dbReference type="GO" id="GO:0009398">
    <property type="term" value="P:FMN biosynthetic process"/>
    <property type="evidence" value="ECO:0007669"/>
    <property type="project" value="UniProtKB-UniRule"/>
</dbReference>
<dbReference type="Pfam" id="PF01687">
    <property type="entry name" value="Flavokinase"/>
    <property type="match status" value="1"/>
</dbReference>
<evidence type="ECO:0000256" key="4">
    <source>
        <dbReference type="ARBA" id="ARBA00022630"/>
    </source>
</evidence>
<evidence type="ECO:0000256" key="14">
    <source>
        <dbReference type="ARBA" id="ARBA00049494"/>
    </source>
</evidence>
<keyword evidence="7 15" id="KW-0548">Nucleotidyltransferase</keyword>
<proteinExistence type="inferred from homology"/>
<evidence type="ECO:0000256" key="8">
    <source>
        <dbReference type="ARBA" id="ARBA00022741"/>
    </source>
</evidence>
<dbReference type="SUPFAM" id="SSF82114">
    <property type="entry name" value="Riboflavin kinase-like"/>
    <property type="match status" value="1"/>
</dbReference>
<evidence type="ECO:0000256" key="13">
    <source>
        <dbReference type="ARBA" id="ARBA00047880"/>
    </source>
</evidence>
<dbReference type="InterPro" id="IPR002606">
    <property type="entry name" value="Riboflavin_kinase_bac"/>
</dbReference>
<dbReference type="InterPro" id="IPR023465">
    <property type="entry name" value="Riboflavin_kinase_dom_sf"/>
</dbReference>
<evidence type="ECO:0000256" key="7">
    <source>
        <dbReference type="ARBA" id="ARBA00022695"/>
    </source>
</evidence>
<dbReference type="EC" id="2.7.1.26" evidence="15"/>
<evidence type="ECO:0000256" key="5">
    <source>
        <dbReference type="ARBA" id="ARBA00022643"/>
    </source>
</evidence>
<dbReference type="InterPro" id="IPR023468">
    <property type="entry name" value="Riboflavin_kinase"/>
</dbReference>
<dbReference type="InterPro" id="IPR014729">
    <property type="entry name" value="Rossmann-like_a/b/a_fold"/>
</dbReference>
<keyword evidence="8 15" id="KW-0547">Nucleotide-binding</keyword>
<dbReference type="SMART" id="SM00904">
    <property type="entry name" value="Flavokinase"/>
    <property type="match status" value="1"/>
</dbReference>
<feature type="domain" description="Riboflavin kinase" evidence="16">
    <location>
        <begin position="195"/>
        <end position="318"/>
    </location>
</feature>
<comment type="pathway">
    <text evidence="3 15">Cofactor biosynthesis; FMN biosynthesis; FMN from riboflavin (ATP route): step 1/1.</text>
</comment>
<dbReference type="GO" id="GO:0006747">
    <property type="term" value="P:FAD biosynthetic process"/>
    <property type="evidence" value="ECO:0007669"/>
    <property type="project" value="UniProtKB-UniRule"/>
</dbReference>
<keyword evidence="9 15" id="KW-0418">Kinase</keyword>
<dbReference type="GO" id="GO:0005524">
    <property type="term" value="F:ATP binding"/>
    <property type="evidence" value="ECO:0007669"/>
    <property type="project" value="UniProtKB-UniRule"/>
</dbReference>
<comment type="similarity">
    <text evidence="15">Belongs to the ribF family.</text>
</comment>
<dbReference type="SUPFAM" id="SSF52374">
    <property type="entry name" value="Nucleotidylyl transferase"/>
    <property type="match status" value="1"/>
</dbReference>
<evidence type="ECO:0000256" key="12">
    <source>
        <dbReference type="ARBA" id="ARBA00023268"/>
    </source>
</evidence>
<dbReference type="EC" id="2.7.7.2" evidence="15"/>
<keyword evidence="12" id="KW-0511">Multifunctional enzyme</keyword>
<dbReference type="InterPro" id="IPR015865">
    <property type="entry name" value="Riboflavin_kinase_bac/euk"/>
</dbReference>
<evidence type="ECO:0000256" key="6">
    <source>
        <dbReference type="ARBA" id="ARBA00022679"/>
    </source>
</evidence>
<dbReference type="GO" id="GO:0009231">
    <property type="term" value="P:riboflavin biosynthetic process"/>
    <property type="evidence" value="ECO:0007669"/>
    <property type="project" value="InterPro"/>
</dbReference>
<dbReference type="Gene3D" id="3.40.50.620">
    <property type="entry name" value="HUPs"/>
    <property type="match status" value="1"/>
</dbReference>
<dbReference type="UniPathway" id="UPA00276">
    <property type="reaction ID" value="UER00406"/>
</dbReference>
<evidence type="ECO:0000313" key="17">
    <source>
        <dbReference type="EMBL" id="PTW62298.1"/>
    </source>
</evidence>
<dbReference type="FunFam" id="3.40.50.620:FF:000021">
    <property type="entry name" value="Riboflavin biosynthesis protein"/>
    <property type="match status" value="1"/>
</dbReference>
<accession>A0A2T5VEX5</accession>
<dbReference type="InterPro" id="IPR015864">
    <property type="entry name" value="FAD_synthase"/>
</dbReference>
<comment type="pathway">
    <text evidence="2 15">Cofactor biosynthesis; FAD biosynthesis; FAD from FMN: step 1/1.</text>
</comment>
<keyword evidence="4 15" id="KW-0285">Flavoprotein</keyword>
<dbReference type="AlphaFoldDB" id="A0A2T5VEX5"/>
<dbReference type="PANTHER" id="PTHR22749:SF6">
    <property type="entry name" value="RIBOFLAVIN KINASE"/>
    <property type="match status" value="1"/>
</dbReference>
<keyword evidence="10 15" id="KW-0274">FAD</keyword>
<dbReference type="PIRSF" id="PIRSF004491">
    <property type="entry name" value="FAD_Synth"/>
    <property type="match status" value="1"/>
</dbReference>